<dbReference type="Proteomes" id="UP000008141">
    <property type="component" value="Unassembled WGS sequence"/>
</dbReference>
<protein>
    <recommendedName>
        <fullName evidence="6">Pre-rRNA-processing protein TSR2 homolog</fullName>
    </recommendedName>
</protein>
<sequence>MPSHCRPVFEEGAALIFTRWTALQLGVANEWGGARSSHKAQELLGDVIGWFYSTKDHEMCDLQDLLDEALQLDFNIQAEDDSPYQVARLLVNMHNQVAAGDFSYVQQMRVAAAAASQVAAASQRAPNGLSEADEDSSSSDDEGGDSQDGSSRNSMDAEGSEDMDVDDSGAAPQQRQQQQQGPIVDADGFQVVKRKGKGGQC</sequence>
<evidence type="ECO:0008006" key="6">
    <source>
        <dbReference type="Google" id="ProtNLM"/>
    </source>
</evidence>
<evidence type="ECO:0000256" key="1">
    <source>
        <dbReference type="ARBA" id="ARBA00006524"/>
    </source>
</evidence>
<proteinExistence type="inferred from homology"/>
<evidence type="ECO:0000256" key="3">
    <source>
        <dbReference type="SAM" id="MobiDB-lite"/>
    </source>
</evidence>
<dbReference type="FunCoup" id="E1ZRT3">
    <property type="interactions" value="1142"/>
</dbReference>
<dbReference type="InterPro" id="IPR019398">
    <property type="entry name" value="Pre-rRNA_process_TSR2"/>
</dbReference>
<evidence type="ECO:0000313" key="5">
    <source>
        <dbReference type="Proteomes" id="UP000008141"/>
    </source>
</evidence>
<evidence type="ECO:0000313" key="4">
    <source>
        <dbReference type="EMBL" id="EFN51517.1"/>
    </source>
</evidence>
<gene>
    <name evidence="4" type="ORF">CHLNCDRAFT_140215</name>
</gene>
<dbReference type="RefSeq" id="XP_005843619.1">
    <property type="nucleotide sequence ID" value="XM_005843557.1"/>
</dbReference>
<dbReference type="InParanoid" id="E1ZRT3"/>
<dbReference type="KEGG" id="cvr:CHLNCDRAFT_140215"/>
<feature type="region of interest" description="Disordered" evidence="3">
    <location>
        <begin position="123"/>
        <end position="201"/>
    </location>
</feature>
<feature type="compositionally biased region" description="Acidic residues" evidence="3">
    <location>
        <begin position="158"/>
        <end position="167"/>
    </location>
</feature>
<keyword evidence="5" id="KW-1185">Reference proteome</keyword>
<dbReference type="OMA" id="QSNWGGP"/>
<dbReference type="EMBL" id="GL433863">
    <property type="protein sequence ID" value="EFN51517.1"/>
    <property type="molecule type" value="Genomic_DNA"/>
</dbReference>
<comment type="similarity">
    <text evidence="1">Belongs to the TSR2 family.</text>
</comment>
<dbReference type="STRING" id="554065.E1ZRT3"/>
<dbReference type="PANTHER" id="PTHR21250">
    <property type="entry name" value="PRE-RRNA-PROCESSING PROTEIN TSR2 HOMOLOG"/>
    <property type="match status" value="1"/>
</dbReference>
<keyword evidence="2" id="KW-0698">rRNA processing</keyword>
<accession>E1ZRT3</accession>
<reference evidence="4 5" key="1">
    <citation type="journal article" date="2010" name="Plant Cell">
        <title>The Chlorella variabilis NC64A genome reveals adaptation to photosymbiosis, coevolution with viruses, and cryptic sex.</title>
        <authorList>
            <person name="Blanc G."/>
            <person name="Duncan G."/>
            <person name="Agarkova I."/>
            <person name="Borodovsky M."/>
            <person name="Gurnon J."/>
            <person name="Kuo A."/>
            <person name="Lindquist E."/>
            <person name="Lucas S."/>
            <person name="Pangilinan J."/>
            <person name="Polle J."/>
            <person name="Salamov A."/>
            <person name="Terry A."/>
            <person name="Yamada T."/>
            <person name="Dunigan D.D."/>
            <person name="Grigoriev I.V."/>
            <person name="Claverie J.M."/>
            <person name="Van Etten J.L."/>
        </authorList>
    </citation>
    <scope>NUCLEOTIDE SEQUENCE [LARGE SCALE GENOMIC DNA]</scope>
    <source>
        <strain evidence="4 5">NC64A</strain>
    </source>
</reference>
<dbReference type="AlphaFoldDB" id="E1ZRT3"/>
<organism evidence="5">
    <name type="scientific">Chlorella variabilis</name>
    <name type="common">Green alga</name>
    <dbReference type="NCBI Taxonomy" id="554065"/>
    <lineage>
        <taxon>Eukaryota</taxon>
        <taxon>Viridiplantae</taxon>
        <taxon>Chlorophyta</taxon>
        <taxon>core chlorophytes</taxon>
        <taxon>Trebouxiophyceae</taxon>
        <taxon>Chlorellales</taxon>
        <taxon>Chlorellaceae</taxon>
        <taxon>Chlorella clade</taxon>
        <taxon>Chlorella</taxon>
    </lineage>
</organism>
<dbReference type="eggNOG" id="KOG4032">
    <property type="taxonomic scope" value="Eukaryota"/>
</dbReference>
<dbReference type="GO" id="GO:0006364">
    <property type="term" value="P:rRNA processing"/>
    <property type="evidence" value="ECO:0007669"/>
    <property type="project" value="UniProtKB-KW"/>
</dbReference>
<feature type="compositionally biased region" description="Basic residues" evidence="3">
    <location>
        <begin position="192"/>
        <end position="201"/>
    </location>
</feature>
<dbReference type="Pfam" id="PF10273">
    <property type="entry name" value="WGG"/>
    <property type="match status" value="1"/>
</dbReference>
<dbReference type="GeneID" id="17350909"/>
<evidence type="ECO:0000256" key="2">
    <source>
        <dbReference type="ARBA" id="ARBA00022552"/>
    </source>
</evidence>
<feature type="compositionally biased region" description="Acidic residues" evidence="3">
    <location>
        <begin position="131"/>
        <end position="145"/>
    </location>
</feature>
<dbReference type="OrthoDB" id="263560at2759"/>
<name>E1ZRT3_CHLVA</name>